<feature type="domain" description="KaiC-like" evidence="3">
    <location>
        <begin position="4"/>
        <end position="221"/>
    </location>
</feature>
<dbReference type="AlphaFoldDB" id="A0A088E4V5"/>
<dbReference type="Gene3D" id="3.40.50.300">
    <property type="entry name" value="P-loop containing nucleotide triphosphate hydrolases"/>
    <property type="match status" value="1"/>
</dbReference>
<dbReference type="NCBIfam" id="NF004723">
    <property type="entry name" value="PRK06067.1"/>
    <property type="match status" value="1"/>
</dbReference>
<keyword evidence="2" id="KW-0067">ATP-binding</keyword>
<dbReference type="Pfam" id="PF06745">
    <property type="entry name" value="ATPase"/>
    <property type="match status" value="1"/>
</dbReference>
<evidence type="ECO:0000259" key="3">
    <source>
        <dbReference type="Pfam" id="PF06745"/>
    </source>
</evidence>
<accession>A0A088E4V5</accession>
<protein>
    <submittedName>
        <fullName evidence="4">ATPase involved in biogenesis of flagella-like protein</fullName>
    </submittedName>
</protein>
<sequence length="227" mass="25277">MIIPTTNEELDRRLGGIPFPALIMIEGDHGTGKSVMGAQFVYGLLSAGKSGYIITTEQSTYGYLKKMREVKIDLIPFFLRGKLGMAPLNTSRFSWNSSLAKKLLYFILEFIRRVKDFVLIDSFTVISTFARGEDLMEFLKGLRVAVSNGKEIIITVHPNAFSEDMVTRVRSEADVYFRTSSASIGNRRVKVIEKIKTSESTFGSDSISFDVDPSLGIKVVPLTLSRA</sequence>
<keyword evidence="1" id="KW-0547">Nucleotide-binding</keyword>
<dbReference type="OMA" id="IVKYNNA"/>
<evidence type="ECO:0000313" key="4">
    <source>
        <dbReference type="EMBL" id="AIM27469.1"/>
    </source>
</evidence>
<dbReference type="PANTHER" id="PTHR43637:SF3">
    <property type="entry name" value="FLAGELLA-RELATED PROTEIN H-RELATED"/>
    <property type="match status" value="1"/>
</dbReference>
<keyword evidence="4" id="KW-0969">Cilium</keyword>
<dbReference type="InterPro" id="IPR014774">
    <property type="entry name" value="KaiC-like_dom"/>
</dbReference>
<dbReference type="Proteomes" id="UP000029084">
    <property type="component" value="Chromosome"/>
</dbReference>
<dbReference type="GO" id="GO:0005524">
    <property type="term" value="F:ATP binding"/>
    <property type="evidence" value="ECO:0007669"/>
    <property type="project" value="UniProtKB-KW"/>
</dbReference>
<organism evidence="4 5">
    <name type="scientific">Metallosphaera sedula</name>
    <dbReference type="NCBI Taxonomy" id="43687"/>
    <lineage>
        <taxon>Archaea</taxon>
        <taxon>Thermoproteota</taxon>
        <taxon>Thermoprotei</taxon>
        <taxon>Sulfolobales</taxon>
        <taxon>Sulfolobaceae</taxon>
        <taxon>Metallosphaera</taxon>
    </lineage>
</organism>
<keyword evidence="4" id="KW-0966">Cell projection</keyword>
<dbReference type="InterPro" id="IPR027417">
    <property type="entry name" value="P-loop_NTPase"/>
</dbReference>
<dbReference type="EMBL" id="CP008822">
    <property type="protein sequence ID" value="AIM27469.1"/>
    <property type="molecule type" value="Genomic_DNA"/>
</dbReference>
<reference evidence="4 5" key="1">
    <citation type="journal article" date="2014" name="J. Bacteriol.">
        <title>Role of an Archaeal PitA Transporter in the Copper and Arsenic Resistance of Metallosphaera sedula, an Extreme Thermoacidophile.</title>
        <authorList>
            <person name="McCarthy S."/>
            <person name="Ai C."/>
            <person name="Wheaton G."/>
            <person name="Tevatia R."/>
            <person name="Eckrich V."/>
            <person name="Kelly R."/>
            <person name="Blum P."/>
        </authorList>
    </citation>
    <scope>NUCLEOTIDE SEQUENCE [LARGE SCALE GENOMIC DNA]</scope>
    <source>
        <strain evidence="4 5">CuR1</strain>
    </source>
</reference>
<dbReference type="PANTHER" id="PTHR43637">
    <property type="entry name" value="UPF0273 PROTEIN TM_0370"/>
    <property type="match status" value="1"/>
</dbReference>
<name>A0A088E4V5_9CREN</name>
<dbReference type="SUPFAM" id="SSF52540">
    <property type="entry name" value="P-loop containing nucleoside triphosphate hydrolases"/>
    <property type="match status" value="1"/>
</dbReference>
<proteinExistence type="predicted"/>
<keyword evidence="4" id="KW-0282">Flagellum</keyword>
<evidence type="ECO:0000256" key="2">
    <source>
        <dbReference type="ARBA" id="ARBA00022840"/>
    </source>
</evidence>
<evidence type="ECO:0000313" key="5">
    <source>
        <dbReference type="Proteomes" id="UP000029084"/>
    </source>
</evidence>
<gene>
    <name evidence="4" type="ORF">HA72_1326</name>
</gene>
<evidence type="ECO:0000256" key="1">
    <source>
        <dbReference type="ARBA" id="ARBA00022741"/>
    </source>
</evidence>